<name>A0A382XCE8_9ZZZZ</name>
<dbReference type="Gene3D" id="3.30.1360.120">
    <property type="entry name" value="Probable tRNA modification gtpase trme, domain 1"/>
    <property type="match status" value="1"/>
</dbReference>
<reference evidence="1" key="1">
    <citation type="submission" date="2018-05" db="EMBL/GenBank/DDBJ databases">
        <authorList>
            <person name="Lanie J.A."/>
            <person name="Ng W.-L."/>
            <person name="Kazmierczak K.M."/>
            <person name="Andrzejewski T.M."/>
            <person name="Davidsen T.M."/>
            <person name="Wayne K.J."/>
            <person name="Tettelin H."/>
            <person name="Glass J.I."/>
            <person name="Rusch D."/>
            <person name="Podicherti R."/>
            <person name="Tsui H.-C.T."/>
            <person name="Winkler M.E."/>
        </authorList>
    </citation>
    <scope>NUCLEOTIDE SEQUENCE</scope>
</reference>
<gene>
    <name evidence="1" type="ORF">METZ01_LOCUS421517</name>
</gene>
<dbReference type="AlphaFoldDB" id="A0A382XCE8"/>
<dbReference type="SUPFAM" id="SSF103025">
    <property type="entry name" value="Folate-binding domain"/>
    <property type="match status" value="1"/>
</dbReference>
<dbReference type="InterPro" id="IPR027266">
    <property type="entry name" value="TrmE/GcvT-like"/>
</dbReference>
<dbReference type="EMBL" id="UINC01166611">
    <property type="protein sequence ID" value="SVD68663.1"/>
    <property type="molecule type" value="Genomic_DNA"/>
</dbReference>
<feature type="non-terminal residue" evidence="1">
    <location>
        <position position="146"/>
    </location>
</feature>
<proteinExistence type="predicted"/>
<sequence>MKIDVVKREKDFLRVSGTEAESYLQGQLSQDIEGMSDGEARFTFLLQPSGKVDAWLRITRQAQNDYLLDVDKNYGELVLARLKRFLLRTDCRVEILNYFLYTEIGNSRNENDFVDCIAIPYSWFGFEFTDYIFKSDSFSEGFTLID</sequence>
<evidence type="ECO:0000313" key="1">
    <source>
        <dbReference type="EMBL" id="SVD68663.1"/>
    </source>
</evidence>
<organism evidence="1">
    <name type="scientific">marine metagenome</name>
    <dbReference type="NCBI Taxonomy" id="408172"/>
    <lineage>
        <taxon>unclassified sequences</taxon>
        <taxon>metagenomes</taxon>
        <taxon>ecological metagenomes</taxon>
    </lineage>
</organism>
<accession>A0A382XCE8</accession>
<protein>
    <submittedName>
        <fullName evidence="1">Uncharacterized protein</fullName>
    </submittedName>
</protein>